<keyword evidence="2" id="KW-0732">Signal</keyword>
<dbReference type="AlphaFoldDB" id="A0A9P4GJ22"/>
<dbReference type="OrthoDB" id="4540290at2759"/>
<name>A0A9P4GJ22_9PLEO</name>
<feature type="chain" id="PRO_5040272205" description="Cyclin-like f-box protein" evidence="2">
    <location>
        <begin position="17"/>
        <end position="366"/>
    </location>
</feature>
<evidence type="ECO:0000256" key="2">
    <source>
        <dbReference type="SAM" id="SignalP"/>
    </source>
</evidence>
<sequence length="366" mass="38518">MQKFLTFSALLVLTAALPQRNRGGGRTQQTAQQKAAQVPQGISQAQDGSMILDDTVTVNGLPLRFKISAPAAQFLPASGVPGAAATSSDGTLGVNVLLHGDGGQSFFDMPNQNVQANTMGVALLAPNAKLFWGGGQGLQRTDGVAHSQAVNDFIQNELPQRVAMNKSNVVFTGVSGGSLMLSGFFIPAQMQNYPNSAVELNCGGMPPQVDFQNAATVLPQTRIHYQSTQSELESLQGSIPQAVAAYEQLAADAGLNTAQISQLQTVDNTPEGGHCAFDGQGFVSGVQTMLTSYSNVMQGGNGVVQGLGAPSTGTVTKGVVGNENLQFVAARKREVERDAMIQMRWAQDVVEEPDFDVLICDRASCE</sequence>
<keyword evidence="4" id="KW-1185">Reference proteome</keyword>
<protein>
    <recommendedName>
        <fullName evidence="5">Cyclin-like f-box protein</fullName>
    </recommendedName>
</protein>
<evidence type="ECO:0000313" key="4">
    <source>
        <dbReference type="Proteomes" id="UP000800039"/>
    </source>
</evidence>
<dbReference type="GeneID" id="63846013"/>
<proteinExistence type="predicted"/>
<reference evidence="3" key="1">
    <citation type="submission" date="2020-01" db="EMBL/GenBank/DDBJ databases">
        <authorList>
            <consortium name="DOE Joint Genome Institute"/>
            <person name="Haridas S."/>
            <person name="Albert R."/>
            <person name="Binder M."/>
            <person name="Bloem J."/>
            <person name="Labutti K."/>
            <person name="Salamov A."/>
            <person name="Andreopoulos B."/>
            <person name="Baker S.E."/>
            <person name="Barry K."/>
            <person name="Bills G."/>
            <person name="Bluhm B.H."/>
            <person name="Cannon C."/>
            <person name="Castanera R."/>
            <person name="Culley D.E."/>
            <person name="Daum C."/>
            <person name="Ezra D."/>
            <person name="Gonzalez J.B."/>
            <person name="Henrissat B."/>
            <person name="Kuo A."/>
            <person name="Liang C."/>
            <person name="Lipzen A."/>
            <person name="Lutzoni F."/>
            <person name="Magnuson J."/>
            <person name="Mondo S."/>
            <person name="Nolan M."/>
            <person name="Ohm R."/>
            <person name="Pangilinan J."/>
            <person name="Park H.-J."/>
            <person name="Ramirez L."/>
            <person name="Alfaro M."/>
            <person name="Sun H."/>
            <person name="Tritt A."/>
            <person name="Yoshinaga Y."/>
            <person name="Zwiers L.-H."/>
            <person name="Turgeon B.G."/>
            <person name="Goodwin S.B."/>
            <person name="Spatafora J.W."/>
            <person name="Crous P.W."/>
            <person name="Grigoriev I.V."/>
        </authorList>
    </citation>
    <scope>NUCLEOTIDE SEQUENCE</scope>
    <source>
        <strain evidence="3">CBS 394.84</strain>
    </source>
</reference>
<accession>A0A9P4GJ22</accession>
<evidence type="ECO:0000256" key="1">
    <source>
        <dbReference type="SAM" id="MobiDB-lite"/>
    </source>
</evidence>
<dbReference type="RefSeq" id="XP_040788692.1">
    <property type="nucleotide sequence ID" value="XM_040928761.1"/>
</dbReference>
<organism evidence="3 4">
    <name type="scientific">Cucurbitaria berberidis CBS 394.84</name>
    <dbReference type="NCBI Taxonomy" id="1168544"/>
    <lineage>
        <taxon>Eukaryota</taxon>
        <taxon>Fungi</taxon>
        <taxon>Dikarya</taxon>
        <taxon>Ascomycota</taxon>
        <taxon>Pezizomycotina</taxon>
        <taxon>Dothideomycetes</taxon>
        <taxon>Pleosporomycetidae</taxon>
        <taxon>Pleosporales</taxon>
        <taxon>Pleosporineae</taxon>
        <taxon>Cucurbitariaceae</taxon>
        <taxon>Cucurbitaria</taxon>
    </lineage>
</organism>
<evidence type="ECO:0008006" key="5">
    <source>
        <dbReference type="Google" id="ProtNLM"/>
    </source>
</evidence>
<feature type="compositionally biased region" description="Low complexity" evidence="1">
    <location>
        <begin position="27"/>
        <end position="37"/>
    </location>
</feature>
<feature type="region of interest" description="Disordered" evidence="1">
    <location>
        <begin position="20"/>
        <end position="39"/>
    </location>
</feature>
<feature type="signal peptide" evidence="2">
    <location>
        <begin position="1"/>
        <end position="16"/>
    </location>
</feature>
<dbReference type="EMBL" id="ML976616">
    <property type="protein sequence ID" value="KAF1846129.1"/>
    <property type="molecule type" value="Genomic_DNA"/>
</dbReference>
<dbReference type="Proteomes" id="UP000800039">
    <property type="component" value="Unassembled WGS sequence"/>
</dbReference>
<gene>
    <name evidence="3" type="ORF">K460DRAFT_284693</name>
</gene>
<evidence type="ECO:0000313" key="3">
    <source>
        <dbReference type="EMBL" id="KAF1846129.1"/>
    </source>
</evidence>
<comment type="caution">
    <text evidence="3">The sequence shown here is derived from an EMBL/GenBank/DDBJ whole genome shotgun (WGS) entry which is preliminary data.</text>
</comment>